<dbReference type="FunFam" id="1.10.10.2360:FF:000004">
    <property type="entry name" value="Nuclear pore complex protein Nup98-Nup96"/>
    <property type="match status" value="1"/>
</dbReference>
<feature type="domain" description="Ubiquitin-like" evidence="11">
    <location>
        <begin position="905"/>
        <end position="983"/>
    </location>
</feature>
<keyword evidence="7" id="KW-0811">Translocation</keyword>
<evidence type="ECO:0000256" key="1">
    <source>
        <dbReference type="ARBA" id="ARBA00004567"/>
    </source>
</evidence>
<feature type="region of interest" description="Disordered" evidence="10">
    <location>
        <begin position="491"/>
        <end position="511"/>
    </location>
</feature>
<evidence type="ECO:0000313" key="14">
    <source>
        <dbReference type="Proteomes" id="UP001162060"/>
    </source>
</evidence>
<evidence type="ECO:0000259" key="12">
    <source>
        <dbReference type="PROSITE" id="PS51434"/>
    </source>
</evidence>
<dbReference type="InterPro" id="IPR037665">
    <property type="entry name" value="Nucleoporin_S59-like"/>
</dbReference>
<dbReference type="Pfam" id="PF12110">
    <property type="entry name" value="Nup96"/>
    <property type="match status" value="1"/>
</dbReference>
<dbReference type="Pfam" id="PF04096">
    <property type="entry name" value="Nucleoporin2"/>
    <property type="match status" value="1"/>
</dbReference>
<dbReference type="GO" id="GO:0051028">
    <property type="term" value="P:mRNA transport"/>
    <property type="evidence" value="ECO:0007669"/>
    <property type="project" value="UniProtKB-KW"/>
</dbReference>
<evidence type="ECO:0000313" key="13">
    <source>
        <dbReference type="EMBL" id="CAK7930194.1"/>
    </source>
</evidence>
<dbReference type="SUPFAM" id="SSF54236">
    <property type="entry name" value="Ubiquitin-like"/>
    <property type="match status" value="1"/>
</dbReference>
<dbReference type="FunFam" id="3.30.1610.10:FF:000008">
    <property type="entry name" value="Uncharacterized protein"/>
    <property type="match status" value="1"/>
</dbReference>
<dbReference type="Gene3D" id="1.25.40.690">
    <property type="match status" value="1"/>
</dbReference>
<gene>
    <name evidence="13" type="ORF">PM001_LOCUS15344</name>
</gene>
<dbReference type="GO" id="GO:0008139">
    <property type="term" value="F:nuclear localization sequence binding"/>
    <property type="evidence" value="ECO:0007669"/>
    <property type="project" value="TreeGrafter"/>
</dbReference>
<keyword evidence="9" id="KW-0539">Nucleus</keyword>
<dbReference type="SUPFAM" id="SSF82215">
    <property type="entry name" value="C-terminal autoproteolytic domain of nucleoporin nup98"/>
    <property type="match status" value="1"/>
</dbReference>
<evidence type="ECO:0000256" key="9">
    <source>
        <dbReference type="ARBA" id="ARBA00023242"/>
    </source>
</evidence>
<dbReference type="GO" id="GO:0003723">
    <property type="term" value="F:RNA binding"/>
    <property type="evidence" value="ECO:0007669"/>
    <property type="project" value="TreeGrafter"/>
</dbReference>
<evidence type="ECO:0000256" key="4">
    <source>
        <dbReference type="ARBA" id="ARBA00022813"/>
    </source>
</evidence>
<reference evidence="13" key="1">
    <citation type="submission" date="2024-01" db="EMBL/GenBank/DDBJ databases">
        <authorList>
            <person name="Webb A."/>
        </authorList>
    </citation>
    <scope>NUCLEOTIDE SEQUENCE</scope>
    <source>
        <strain evidence="13">Pm1</strain>
    </source>
</reference>
<dbReference type="PROSITE" id="PS50053">
    <property type="entry name" value="UBIQUITIN_2"/>
    <property type="match status" value="1"/>
</dbReference>
<proteinExistence type="inferred from homology"/>
<dbReference type="Gene3D" id="3.10.20.90">
    <property type="entry name" value="Phosphatidylinositol 3-kinase Catalytic Subunit, Chain A, domain 1"/>
    <property type="match status" value="1"/>
</dbReference>
<dbReference type="GO" id="GO:0034398">
    <property type="term" value="P:telomere tethering at nuclear periphery"/>
    <property type="evidence" value="ECO:0007669"/>
    <property type="project" value="TreeGrafter"/>
</dbReference>
<evidence type="ECO:0000256" key="5">
    <source>
        <dbReference type="ARBA" id="ARBA00022816"/>
    </source>
</evidence>
<evidence type="ECO:0000256" key="7">
    <source>
        <dbReference type="ARBA" id="ARBA00023010"/>
    </source>
</evidence>
<dbReference type="SMART" id="SM00213">
    <property type="entry name" value="UBQ"/>
    <property type="match status" value="1"/>
</dbReference>
<evidence type="ECO:0000256" key="10">
    <source>
        <dbReference type="SAM" id="MobiDB-lite"/>
    </source>
</evidence>
<dbReference type="InterPro" id="IPR021967">
    <property type="entry name" value="Nup98_C"/>
</dbReference>
<feature type="domain" description="Peptidase S59" evidence="12">
    <location>
        <begin position="1062"/>
        <end position="1193"/>
    </location>
</feature>
<evidence type="ECO:0000256" key="2">
    <source>
        <dbReference type="ARBA" id="ARBA00008926"/>
    </source>
</evidence>
<name>A0AAV1UAS2_9STRA</name>
<evidence type="ECO:0000259" key="11">
    <source>
        <dbReference type="PROSITE" id="PS50053"/>
    </source>
</evidence>
<dbReference type="PANTHER" id="PTHR23198:SF6">
    <property type="entry name" value="NUCLEAR PORE COMPLEX PROTEIN NUP98-NUP96"/>
    <property type="match status" value="1"/>
</dbReference>
<comment type="similarity">
    <text evidence="2">Belongs to the nucleoporin GLFG family.</text>
</comment>
<accession>A0AAV1UAS2</accession>
<organism evidence="13 14">
    <name type="scientific">Peronospora matthiolae</name>
    <dbReference type="NCBI Taxonomy" id="2874970"/>
    <lineage>
        <taxon>Eukaryota</taxon>
        <taxon>Sar</taxon>
        <taxon>Stramenopiles</taxon>
        <taxon>Oomycota</taxon>
        <taxon>Peronosporomycetes</taxon>
        <taxon>Peronosporales</taxon>
        <taxon>Peronosporaceae</taxon>
        <taxon>Peronospora</taxon>
    </lineage>
</organism>
<comment type="caution">
    <text evidence="13">The sequence shown here is derived from an EMBL/GenBank/DDBJ whole genome shotgun (WGS) entry which is preliminary data.</text>
</comment>
<feature type="compositionally biased region" description="Basic and acidic residues" evidence="10">
    <location>
        <begin position="1005"/>
        <end position="1014"/>
    </location>
</feature>
<dbReference type="Gene3D" id="3.30.1610.10">
    <property type="entry name" value="Peptidase S59, nucleoporin"/>
    <property type="match status" value="1"/>
</dbReference>
<dbReference type="Proteomes" id="UP001162060">
    <property type="component" value="Unassembled WGS sequence"/>
</dbReference>
<sequence>MSFGGFGSSNPPASSGFVSGGFGSTATTSSGFGTSTAASPFGSTSGTATGGGFGSGMATFGNTAPKPSFTGFGAPPTSTTGFSGFGASATPATGFGVAPTASTTSSGFASTSTFGGGGVNTGFGSSAPSAFGASTPFVAKPVAAAVPSPSPFGSTGAFGSGATTGAGFGTPTAATGGMFGSATTTSGFGGAAAAKSPFGMTATAANTTTGGFGAAPPATNATGFGGFGLQATGATGASVGAGPVQVGTGQPPYQSTRGMEPGGGSGTANYMSISHMPAYAHKSTEELRYEDYLKRTNPAAAQAAATQNAPVATAANATAGTGATGAFGGFRAQPATSSAFGATGGFGTPQPSAFGAPSTGGGFGSSAFGTTNTTPSASGFGGFGSQPVAPATSSGVFGNTAAGSSPNAFGAPSTSSAFGAAPGANSAFGAPATGGGFGSTTGGFGSSFGATTAGQSQAGGFGGFGATAPASSSGFGASGFGNQAAPSAFGGFGTTPAPSASPATGGFGFGATQPQAGSTASPFGAFGASTPSSTGFAFGAAATKPAASSGFGFGSGGSTSAFGSTAGSAFGATAAPSAFGTTPAQPTGSLFGSTGAATSLNGGFGFGSTSSAAPGSTTSFFSAAKPATTGLFGSSTMGSTPGGLFGGATSTGGSSLFGTPNAATNTGTTGFGFGGGGGGFGGTTTGSFGGFGSATTPVAHTGGFGTTGSLFGQPQQQAAVAQPQELVAAPDVNPYGAGSFGAGLVEQNVKAALDLQAIKTGFSSSSRSLTFANEVGLPLDQPLVTRRQTLSAPRRAVPVSFIRGSFKGSKSRFSTFTTPPFSNSLRSGLGDGGGKENEFKFTSSLFRNSMTKKLVIDKEEQSAVRSPPRSSRVSVVPIADGDRVDLYESGDSRKRLLHADTDGKYSITFCNQTNKKTFLLRLHSSQTVKQVRNEVKLLLRDSSASVSSPIVDTKLVLKGKILHDNDLLEDLLLEEGDSIDVVVVENHTDGDKRGNPSMSISLPDKMPEAQRSDKAVPPKRFMTYDEYLVSACCDDDDFLKDTEAGGTSQISSVSTSCPTLKNKDYYTIPSFDRLQTMSDHELSQVESFTVGCRGLGAVEWIGLTDVRCLDLDDLVLFERKEVVVYKDGEEKHELGKGLNKPAVVELLGIFPPRKSTSPEKYKERVKQRTEDIGATFLDYSTEKGIWRFRVEHFSRYAFGDDDDEDDDDVDMDGPIRGTGAHDGSVGDHGKELHATELSRKLGTARGQMVGRMPFTADRSRLFRQSRIYDGDIQSKNVVASFGDHLTSVAVSDMRDGMMDDLDSVAGVTEDETNFDDAEKLVAPQKDQRPTSKVFPVIPYFLKPLGVGNCNHLRADERSTTYQMMLQASNQKNTEVVHNYVDGGMFMARTFRCSWGPNGELVNPGKLISKNHSGEESYGRRVCIEFPLRLAESRRADLHDGLKLHYEYTSHGRDPTDFVDRGDSNVPTEYAFPAHERLMNCLHKYVVFAESRVRDNSDSSFTKLRVLVWKLVQALWGQEHGANIDDRHDSVFYPLASRDDPNEVETLDSFQSLDLRREAISQWFEAALSDAGNRPTSDDGPSPKGVLSLLCQHRIVEAADMAMDCGDWRLATLIAQAASYDGTDFRRMMVKQMEEWNENGSLHCMDKSLVFVYSVLSGSVEVLSARQGASMSWVTCLALFLWYKRGPASSLKSAVALYEESVSKQLASPPMSRFAVAGTKKEDVLMELMKLYIEDVASLCKVLSPSGYMTQGLFHLDYELSWHLHSVLRAIGYKLERQWASHIHQNFIRQLEGCGLWEDALYVALNISDAAEREYTCRELLFRNADSLSSNASVRKSLCERLNIPAEWISEALAVRAVARLKRSKEIAHWMAARRYERAHACLITHVAMRCLFDNEKDKLMQELLKLEPVSVHIPLWKSCEKVDAIGGGLLLEFLRLEQQKGLEVGHEDQFLQRVVLLSQQLSSARDASAKDGDKILGEKDALLALTCVSSMIVSLATQAVELRSTLSYARERELMDDASSMLPLQLEPTFLGGLSHLLTGRETSYVESYRTSQLVPLCSAFLDWRA</sequence>
<dbReference type="PROSITE" id="PS51434">
    <property type="entry name" value="NUP_C"/>
    <property type="match status" value="1"/>
</dbReference>
<dbReference type="GO" id="GO:0006405">
    <property type="term" value="P:RNA export from nucleus"/>
    <property type="evidence" value="ECO:0007669"/>
    <property type="project" value="TreeGrafter"/>
</dbReference>
<evidence type="ECO:0000256" key="6">
    <source>
        <dbReference type="ARBA" id="ARBA00022927"/>
    </source>
</evidence>
<dbReference type="InterPro" id="IPR036903">
    <property type="entry name" value="Nup98_auto-Pept-S59_dom_sf"/>
</dbReference>
<keyword evidence="4" id="KW-0068">Autocatalytic cleavage</keyword>
<dbReference type="GO" id="GO:0044614">
    <property type="term" value="C:nuclear pore cytoplasmic filaments"/>
    <property type="evidence" value="ECO:0007669"/>
    <property type="project" value="TreeGrafter"/>
</dbReference>
<keyword evidence="5" id="KW-0509">mRNA transport</keyword>
<evidence type="ECO:0000256" key="3">
    <source>
        <dbReference type="ARBA" id="ARBA00022448"/>
    </source>
</evidence>
<dbReference type="GO" id="GO:0006606">
    <property type="term" value="P:protein import into nucleus"/>
    <property type="evidence" value="ECO:0007669"/>
    <property type="project" value="TreeGrafter"/>
</dbReference>
<feature type="region of interest" description="Disordered" evidence="10">
    <location>
        <begin position="987"/>
        <end position="1014"/>
    </location>
</feature>
<keyword evidence="3" id="KW-0813">Transport</keyword>
<keyword evidence="8" id="KW-0906">Nuclear pore complex</keyword>
<dbReference type="InterPro" id="IPR007230">
    <property type="entry name" value="Nup98_auto-Pept-S59_dom"/>
</dbReference>
<evidence type="ECO:0008006" key="15">
    <source>
        <dbReference type="Google" id="ProtNLM"/>
    </source>
</evidence>
<dbReference type="GO" id="GO:0017056">
    <property type="term" value="F:structural constituent of nuclear pore"/>
    <property type="evidence" value="ECO:0007669"/>
    <property type="project" value="InterPro"/>
</dbReference>
<dbReference type="InterPro" id="IPR000626">
    <property type="entry name" value="Ubiquitin-like_dom"/>
</dbReference>
<dbReference type="EMBL" id="CAKLBY020000165">
    <property type="protein sequence ID" value="CAK7930194.1"/>
    <property type="molecule type" value="Genomic_DNA"/>
</dbReference>
<dbReference type="PANTHER" id="PTHR23198">
    <property type="entry name" value="NUCLEOPORIN"/>
    <property type="match status" value="1"/>
</dbReference>
<keyword evidence="6" id="KW-0653">Protein transport</keyword>
<protein>
    <recommendedName>
        <fullName evidence="15">Nucleoporin</fullName>
    </recommendedName>
</protein>
<dbReference type="Gene3D" id="1.10.10.2360">
    <property type="match status" value="1"/>
</dbReference>
<comment type="subcellular location">
    <subcellularLocation>
        <location evidence="1">Nucleus</location>
        <location evidence="1">Nuclear pore complex</location>
    </subcellularLocation>
</comment>
<evidence type="ECO:0000256" key="8">
    <source>
        <dbReference type="ARBA" id="ARBA00023132"/>
    </source>
</evidence>
<dbReference type="InterPro" id="IPR029071">
    <property type="entry name" value="Ubiquitin-like_domsf"/>
</dbReference>
<dbReference type="GO" id="GO:0000973">
    <property type="term" value="P:post-transcriptional tethering of RNA polymerase II gene DNA at nuclear periphery"/>
    <property type="evidence" value="ECO:0007669"/>
    <property type="project" value="TreeGrafter"/>
</dbReference>